<feature type="transmembrane region" description="Helical" evidence="10">
    <location>
        <begin position="843"/>
        <end position="865"/>
    </location>
</feature>
<dbReference type="InterPro" id="IPR017452">
    <property type="entry name" value="GPCR_Rhodpsn_7TM"/>
</dbReference>
<keyword evidence="3 10" id="KW-0812">Transmembrane</keyword>
<evidence type="ECO:0000256" key="9">
    <source>
        <dbReference type="SAM" id="MobiDB-lite"/>
    </source>
</evidence>
<dbReference type="GO" id="GO:0005886">
    <property type="term" value="C:plasma membrane"/>
    <property type="evidence" value="ECO:0007669"/>
    <property type="project" value="UniProtKB-SubCell"/>
</dbReference>
<evidence type="ECO:0000256" key="4">
    <source>
        <dbReference type="ARBA" id="ARBA00022989"/>
    </source>
</evidence>
<feature type="transmembrane region" description="Helical" evidence="10">
    <location>
        <begin position="84"/>
        <end position="105"/>
    </location>
</feature>
<feature type="compositionally biased region" description="Polar residues" evidence="9">
    <location>
        <begin position="193"/>
        <end position="212"/>
    </location>
</feature>
<evidence type="ECO:0000256" key="10">
    <source>
        <dbReference type="SAM" id="Phobius"/>
    </source>
</evidence>
<protein>
    <recommendedName>
        <fullName evidence="11">G-protein coupled receptors family 1 profile domain-containing protein</fullName>
    </recommendedName>
</protein>
<feature type="compositionally biased region" description="Polar residues" evidence="9">
    <location>
        <begin position="371"/>
        <end position="382"/>
    </location>
</feature>
<evidence type="ECO:0000256" key="7">
    <source>
        <dbReference type="ARBA" id="ARBA00023170"/>
    </source>
</evidence>
<proteinExistence type="predicted"/>
<dbReference type="AlphaFoldDB" id="A0AAE1E6U2"/>
<dbReference type="PRINTS" id="PR00237">
    <property type="entry name" value="GPCRRHODOPSN"/>
</dbReference>
<evidence type="ECO:0000256" key="1">
    <source>
        <dbReference type="ARBA" id="ARBA00004651"/>
    </source>
</evidence>
<evidence type="ECO:0000259" key="11">
    <source>
        <dbReference type="PROSITE" id="PS50262"/>
    </source>
</evidence>
<evidence type="ECO:0000256" key="8">
    <source>
        <dbReference type="ARBA" id="ARBA00023224"/>
    </source>
</evidence>
<evidence type="ECO:0000256" key="3">
    <source>
        <dbReference type="ARBA" id="ARBA00022692"/>
    </source>
</evidence>
<dbReference type="GO" id="GO:0004930">
    <property type="term" value="F:G protein-coupled receptor activity"/>
    <property type="evidence" value="ECO:0007669"/>
    <property type="project" value="UniProtKB-KW"/>
</dbReference>
<evidence type="ECO:0000313" key="12">
    <source>
        <dbReference type="EMBL" id="KAK3796396.1"/>
    </source>
</evidence>
<dbReference type="PANTHER" id="PTHR24249:SF372">
    <property type="entry name" value="G-PROTEIN COUPLED RECEPTORS FAMILY 1 PROFILE DOMAIN-CONTAINING PROTEIN"/>
    <property type="match status" value="1"/>
</dbReference>
<feature type="transmembrane region" description="Helical" evidence="10">
    <location>
        <begin position="812"/>
        <end position="837"/>
    </location>
</feature>
<comment type="subcellular location">
    <subcellularLocation>
        <location evidence="1">Cell membrane</location>
        <topology evidence="1">Multi-pass membrane protein</topology>
    </subcellularLocation>
</comment>
<dbReference type="SUPFAM" id="SSF81321">
    <property type="entry name" value="Family A G protein-coupled receptor-like"/>
    <property type="match status" value="1"/>
</dbReference>
<accession>A0AAE1E6U2</accession>
<feature type="transmembrane region" description="Helical" evidence="10">
    <location>
        <begin position="125"/>
        <end position="153"/>
    </location>
</feature>
<feature type="transmembrane region" description="Helical" evidence="10">
    <location>
        <begin position="41"/>
        <end position="63"/>
    </location>
</feature>
<evidence type="ECO:0000313" key="13">
    <source>
        <dbReference type="Proteomes" id="UP001283361"/>
    </source>
</evidence>
<feature type="compositionally biased region" description="Polar residues" evidence="9">
    <location>
        <begin position="775"/>
        <end position="784"/>
    </location>
</feature>
<evidence type="ECO:0000256" key="2">
    <source>
        <dbReference type="ARBA" id="ARBA00022475"/>
    </source>
</evidence>
<dbReference type="InterPro" id="IPR000276">
    <property type="entry name" value="GPCR_Rhodpsn"/>
</dbReference>
<dbReference type="PANTHER" id="PTHR24249">
    <property type="entry name" value="HISTAMINE RECEPTOR-RELATED G-PROTEIN COUPLED RECEPTOR"/>
    <property type="match status" value="1"/>
</dbReference>
<keyword evidence="2" id="KW-1003">Cell membrane</keyword>
<keyword evidence="8" id="KW-0807">Transducer</keyword>
<keyword evidence="4 10" id="KW-1133">Transmembrane helix</keyword>
<dbReference type="EMBL" id="JAWDGP010000883">
    <property type="protein sequence ID" value="KAK3796396.1"/>
    <property type="molecule type" value="Genomic_DNA"/>
</dbReference>
<keyword evidence="7" id="KW-0675">Receptor</keyword>
<keyword evidence="13" id="KW-1185">Reference proteome</keyword>
<feature type="region of interest" description="Disordered" evidence="9">
    <location>
        <begin position="192"/>
        <end position="212"/>
    </location>
</feature>
<keyword evidence="5" id="KW-0297">G-protein coupled receptor</keyword>
<feature type="domain" description="G-protein coupled receptors family 1 profile" evidence="11">
    <location>
        <begin position="1"/>
        <end position="158"/>
    </location>
</feature>
<dbReference type="InterPro" id="IPR050569">
    <property type="entry name" value="TAAR"/>
</dbReference>
<evidence type="ECO:0000256" key="6">
    <source>
        <dbReference type="ARBA" id="ARBA00023136"/>
    </source>
</evidence>
<name>A0AAE1E6U2_9GAST</name>
<feature type="region of interest" description="Disordered" evidence="9">
    <location>
        <begin position="771"/>
        <end position="802"/>
    </location>
</feature>
<feature type="region of interest" description="Disordered" evidence="9">
    <location>
        <begin position="371"/>
        <end position="395"/>
    </location>
</feature>
<reference evidence="12" key="1">
    <citation type="journal article" date="2023" name="G3 (Bethesda)">
        <title>A reference genome for the long-term kleptoplast-retaining sea slug Elysia crispata morphotype clarki.</title>
        <authorList>
            <person name="Eastman K.E."/>
            <person name="Pendleton A.L."/>
            <person name="Shaikh M.A."/>
            <person name="Suttiyut T."/>
            <person name="Ogas R."/>
            <person name="Tomko P."/>
            <person name="Gavelis G."/>
            <person name="Widhalm J.R."/>
            <person name="Wisecaver J.H."/>
        </authorList>
    </citation>
    <scope>NUCLEOTIDE SEQUENCE</scope>
    <source>
        <strain evidence="12">ECLA1</strain>
    </source>
</reference>
<comment type="caution">
    <text evidence="12">The sequence shown here is derived from an EMBL/GenBank/DDBJ whole genome shotgun (WGS) entry which is preliminary data.</text>
</comment>
<sequence length="880" mass="95752">MYLLLKSCHTKQIMFNHALLFILPPLQETQSMFTVSPSACLLFLSLLYTSMAASVFSLVLVSVDRVINTCYCLLYETLMTPRTTIVLISVTWVLSVVYGTVPLYTSHPPVPLLRCLPTEVLARAYFLHVNSVTFLVSCVVILACYLQIARVFFRHRRRILQLRPGHVKPEVSGRPRNSDTPQSGLELGMKRVSTAQGSERQSSTARESTAQRSETLWNIDEVLVAQVSDTEGITMAEWSLERGVYTGQLDMQDSKSQGIITGVTRSETLDIITTASGSGLLDITTAVSRSDVQDIIPGVSGSEMQDIPTAVPGSEMQDVTTAASGSEIQDITTAICGSEIGDITTAVSGSEIQDITAAVFESEMQDITTAVSGSEIQDATPTKRSKPSDMTTGALVKQGCKKRPELDKVKQEMELCSSQQHQNANKVENMSPVLFEILETDKGNKGKLTDLTYLEGGPWRDIICFTPSYTEIPDEVVVSISSHPVRNTRGIVACTSLSQPFDLDLKVASRDTSGDHTLIVCSQDLTAPTGSCDLSSPAIRSSDTHTLTSGLSASSALAQPVITEASFHRVESLLDQCRPTFLSPDESLQCDATSKHNTANTFTEELISSGAVETSTKKSTNTSTEMPEVKHINPWTFSYQDSITADTIKTSCCMEASARKACEDSKLPLQKSQSHNSKANRATDVTIDAHCSENRSNYRLEVMLSDPSLSYSCTYNTRTEVSWSSVDHVASSGNTINNSSNTLLSDLSGKAFENSHSHGVSYTLNFTSERHDTPNQDFSSSPNRDPNHTPGYGASSLGTGQDRPSRLRAAKFLATVCGIFMACWSPLVLSVLAYYTMGAKFEAISACTTLAVMNSAVNFFIYAGANKDFRLAFRLLLCGR</sequence>
<organism evidence="12 13">
    <name type="scientific">Elysia crispata</name>
    <name type="common">lettuce slug</name>
    <dbReference type="NCBI Taxonomy" id="231223"/>
    <lineage>
        <taxon>Eukaryota</taxon>
        <taxon>Metazoa</taxon>
        <taxon>Spiralia</taxon>
        <taxon>Lophotrochozoa</taxon>
        <taxon>Mollusca</taxon>
        <taxon>Gastropoda</taxon>
        <taxon>Heterobranchia</taxon>
        <taxon>Euthyneura</taxon>
        <taxon>Panpulmonata</taxon>
        <taxon>Sacoglossa</taxon>
        <taxon>Placobranchoidea</taxon>
        <taxon>Plakobranchidae</taxon>
        <taxon>Elysia</taxon>
    </lineage>
</organism>
<dbReference type="CDD" id="cd00637">
    <property type="entry name" value="7tm_classA_rhodopsin-like"/>
    <property type="match status" value="1"/>
</dbReference>
<gene>
    <name evidence="12" type="ORF">RRG08_026651</name>
</gene>
<evidence type="ECO:0000256" key="5">
    <source>
        <dbReference type="ARBA" id="ARBA00023040"/>
    </source>
</evidence>
<keyword evidence="6 10" id="KW-0472">Membrane</keyword>
<dbReference type="PROSITE" id="PS50262">
    <property type="entry name" value="G_PROTEIN_RECEP_F1_2"/>
    <property type="match status" value="1"/>
</dbReference>
<dbReference type="Proteomes" id="UP001283361">
    <property type="component" value="Unassembled WGS sequence"/>
</dbReference>
<dbReference type="Pfam" id="PF00001">
    <property type="entry name" value="7tm_1"/>
    <property type="match status" value="1"/>
</dbReference>
<dbReference type="Gene3D" id="1.20.1070.10">
    <property type="entry name" value="Rhodopsin 7-helix transmembrane proteins"/>
    <property type="match status" value="2"/>
</dbReference>